<feature type="compositionally biased region" description="Basic residues" evidence="6">
    <location>
        <begin position="18"/>
        <end position="27"/>
    </location>
</feature>
<dbReference type="SUPFAM" id="SSF81995">
    <property type="entry name" value="beta-sandwich domain of Sec23/24"/>
    <property type="match status" value="1"/>
</dbReference>
<keyword evidence="5" id="KW-0333">Golgi apparatus</keyword>
<dbReference type="PANTHER" id="PTHR13803">
    <property type="entry name" value="SEC24-RELATED PROTEIN"/>
    <property type="match status" value="1"/>
</dbReference>
<dbReference type="InterPro" id="IPR006900">
    <property type="entry name" value="Sec23/24_helical_dom"/>
</dbReference>
<evidence type="ECO:0000313" key="11">
    <source>
        <dbReference type="EMBL" id="KAF6012366.1"/>
    </source>
</evidence>
<evidence type="ECO:0000256" key="2">
    <source>
        <dbReference type="ARBA" id="ARBA00008334"/>
    </source>
</evidence>
<dbReference type="PANTHER" id="PTHR13803:SF4">
    <property type="entry name" value="SECRETORY 24CD, ISOFORM C"/>
    <property type="match status" value="1"/>
</dbReference>
<dbReference type="InterPro" id="IPR012990">
    <property type="entry name" value="Beta-sandwich_Sec23_24"/>
</dbReference>
<dbReference type="Gene3D" id="3.40.50.410">
    <property type="entry name" value="von Willebrand factor, type A domain"/>
    <property type="match status" value="1"/>
</dbReference>
<dbReference type="InterPro" id="IPR036465">
    <property type="entry name" value="vWFA_dom_sf"/>
</dbReference>
<dbReference type="InterPro" id="IPR036180">
    <property type="entry name" value="Gelsolin-like_dom_sf"/>
</dbReference>
<dbReference type="Gene3D" id="1.20.120.730">
    <property type="entry name" value="Sec23/Sec24 helical domain"/>
    <property type="match status" value="1"/>
</dbReference>
<dbReference type="GO" id="GO:0008270">
    <property type="term" value="F:zinc ion binding"/>
    <property type="evidence" value="ECO:0007669"/>
    <property type="project" value="InterPro"/>
</dbReference>
<feature type="domain" description="Zinc finger Sec23/Sec24-type" evidence="7">
    <location>
        <begin position="302"/>
        <end position="337"/>
    </location>
</feature>
<dbReference type="GO" id="GO:0006886">
    <property type="term" value="P:intracellular protein transport"/>
    <property type="evidence" value="ECO:0007669"/>
    <property type="project" value="InterPro"/>
</dbReference>
<evidence type="ECO:0000256" key="4">
    <source>
        <dbReference type="ARBA" id="ARBA00022927"/>
    </source>
</evidence>
<dbReference type="SUPFAM" id="SSF82919">
    <property type="entry name" value="Zn-finger domain of Sec23/24"/>
    <property type="match status" value="1"/>
</dbReference>
<proteinExistence type="inferred from homology"/>
<evidence type="ECO:0000256" key="1">
    <source>
        <dbReference type="ARBA" id="ARBA00004394"/>
    </source>
</evidence>
<dbReference type="GO" id="GO:0030127">
    <property type="term" value="C:COPII vesicle coat"/>
    <property type="evidence" value="ECO:0007669"/>
    <property type="project" value="InterPro"/>
</dbReference>
<organism evidence="11 12">
    <name type="scientific">Dekkera bruxellensis</name>
    <name type="common">Brettanomyces custersii</name>
    <dbReference type="NCBI Taxonomy" id="5007"/>
    <lineage>
        <taxon>Eukaryota</taxon>
        <taxon>Fungi</taxon>
        <taxon>Dikarya</taxon>
        <taxon>Ascomycota</taxon>
        <taxon>Saccharomycotina</taxon>
        <taxon>Pichiomycetes</taxon>
        <taxon>Pichiales</taxon>
        <taxon>Pichiaceae</taxon>
        <taxon>Brettanomyces</taxon>
    </lineage>
</organism>
<evidence type="ECO:0000259" key="8">
    <source>
        <dbReference type="Pfam" id="PF04811"/>
    </source>
</evidence>
<dbReference type="GO" id="GO:0000149">
    <property type="term" value="F:SNARE binding"/>
    <property type="evidence" value="ECO:0007669"/>
    <property type="project" value="TreeGrafter"/>
</dbReference>
<evidence type="ECO:0008006" key="13">
    <source>
        <dbReference type="Google" id="ProtNLM"/>
    </source>
</evidence>
<evidence type="ECO:0000256" key="3">
    <source>
        <dbReference type="ARBA" id="ARBA00022448"/>
    </source>
</evidence>
<dbReference type="Gene3D" id="2.30.30.380">
    <property type="entry name" value="Zn-finger domain of Sec23/24"/>
    <property type="match status" value="1"/>
</dbReference>
<dbReference type="Proteomes" id="UP000568158">
    <property type="component" value="Unassembled WGS sequence"/>
</dbReference>
<gene>
    <name evidence="11" type="ORF">HII12_002521</name>
</gene>
<dbReference type="InterPro" id="IPR036174">
    <property type="entry name" value="Znf_Sec23_Sec24_sf"/>
</dbReference>
<dbReference type="GO" id="GO:0070971">
    <property type="term" value="C:endoplasmic reticulum exit site"/>
    <property type="evidence" value="ECO:0007669"/>
    <property type="project" value="TreeGrafter"/>
</dbReference>
<comment type="similarity">
    <text evidence="2">Belongs to the SEC23/SEC24 family. SEC24 subfamily.</text>
</comment>
<feature type="domain" description="Sec23/Sec24 trunk" evidence="8">
    <location>
        <begin position="394"/>
        <end position="634"/>
    </location>
</feature>
<feature type="region of interest" description="Disordered" evidence="6">
    <location>
        <begin position="206"/>
        <end position="299"/>
    </location>
</feature>
<keyword evidence="4" id="KW-0653">Protein transport</keyword>
<dbReference type="AlphaFoldDB" id="A0A8H6EW11"/>
<dbReference type="SUPFAM" id="SSF81811">
    <property type="entry name" value="Helical domain of Sec23/24"/>
    <property type="match status" value="1"/>
</dbReference>
<dbReference type="Pfam" id="PF04811">
    <property type="entry name" value="Sec23_trunk"/>
    <property type="match status" value="1"/>
</dbReference>
<reference evidence="11 12" key="1">
    <citation type="journal article" date="2020" name="Appl. Microbiol. Biotechnol.">
        <title>Targeted gene deletion in Brettanomyces bruxellensis with an expression-free CRISPR-Cas9 system.</title>
        <authorList>
            <person name="Varela C."/>
            <person name="Bartel C."/>
            <person name="Onetto C."/>
            <person name="Borneman A."/>
        </authorList>
    </citation>
    <scope>NUCLEOTIDE SEQUENCE [LARGE SCALE GENOMIC DNA]</scope>
    <source>
        <strain evidence="11 12">AWRI1613</strain>
    </source>
</reference>
<name>A0A8H6EW11_DEKBR</name>
<evidence type="ECO:0000259" key="10">
    <source>
        <dbReference type="Pfam" id="PF08033"/>
    </source>
</evidence>
<dbReference type="GO" id="GO:0090110">
    <property type="term" value="P:COPII-coated vesicle cargo loading"/>
    <property type="evidence" value="ECO:0007669"/>
    <property type="project" value="TreeGrafter"/>
</dbReference>
<accession>A0A8H6EW11</accession>
<dbReference type="SUPFAM" id="SSF53300">
    <property type="entry name" value="vWA-like"/>
    <property type="match status" value="1"/>
</dbReference>
<dbReference type="Gene3D" id="3.40.20.10">
    <property type="entry name" value="Severin"/>
    <property type="match status" value="1"/>
</dbReference>
<feature type="domain" description="Sec23/Sec24 helical" evidence="9">
    <location>
        <begin position="739"/>
        <end position="820"/>
    </location>
</feature>
<protein>
    <recommendedName>
        <fullName evidence="13">Protein transport protein SEC24</fullName>
    </recommendedName>
</protein>
<sequence length="985" mass="105869">MSEQLTDEMQGLTLQHQQQHRRRKRRDYHAYAALGAEEQTRAVTPPLVSPSGAFDPNAAASSAGIGYSGIPEQSQPHQQFQQGQFQQQQQPQQQQQQPQQFQSQQFQQQQFQQPQPQQLQDESQTASLSVPVARLKADEYYADKQFRTFENVAPPLAGTQYEVVDQGNASPKFSLMTMYSIPATGELLKSTGMPLGMLLRPFAEVGEGASSESDKADGKTMNNVENVGNLENDMGKGPVDNGDNTMDNTIGDHAMDNAANNDAPDAGTSIDASADFGNTLPSLSKNQPAVPESDFSHTAGVPRCRRCRAYVNPAMQQTGYQMICNLCGFTSPVPSDYTASVDSAGVRSDFYQRPELHAGVYELRVPREYAAMSADTGAGADAGADTGAAQRALWHVFVVDTSSTAIDSGFTGAACTAIEMSLYGRRGRSLPQGAKVAILGFDSRLKFFDLSPGLREAKVAVVADVAEPFVPFAGTVFGSPVESQDIISASLERLQCEPAACERSALGGALKAADLLLAPRGGGLVTVLLGSVPVLAPGALPPKLPPHQGLRGMAAAEYARDVLTAGCTFYTDTLEKLYVDHCIGANFFVGAPSPVDLANLDHLSARTGGATRLWPRFAAERDELDLANAVQRTVRGAAGYQAQIRIRCSRGLQVDRIFMCGRAYPGNDGICASLPVLGPDTSIACSFTHDGKLDTKKDAHFQAAVLYTDPAGVRRVRIINSIVSVTERAADVFSFASADATLALLVRATLSKFPADTSLVSVRNLLVAGVVRAVSRYAALVGARISAPGELLLPRGLATLPMHVLGVLKSHALMSPSSHPTAAGARSAAPPCAPFASPPATILSQAQLQAAGAYLAFDGCHMYLWLHTQVPLQFVHDLFGTSIDSVEALDPLIVQLPILDTLLSRQVRALCSFLSMHYLGLATHSVQICRFKTDPCEADFLQLMYEDRSAEMVWSYAEFLRYLHTRVQQLHIDSPKPAGKRFGIF</sequence>
<dbReference type="EMBL" id="JABCYN010000024">
    <property type="protein sequence ID" value="KAF6012366.1"/>
    <property type="molecule type" value="Genomic_DNA"/>
</dbReference>
<evidence type="ECO:0000256" key="6">
    <source>
        <dbReference type="SAM" id="MobiDB-lite"/>
    </source>
</evidence>
<evidence type="ECO:0000259" key="7">
    <source>
        <dbReference type="Pfam" id="PF04810"/>
    </source>
</evidence>
<keyword evidence="3" id="KW-0813">Transport</keyword>
<feature type="region of interest" description="Disordered" evidence="6">
    <location>
        <begin position="1"/>
        <end position="125"/>
    </location>
</feature>
<dbReference type="InterPro" id="IPR006896">
    <property type="entry name" value="Sec23/24_trunk_dom"/>
</dbReference>
<evidence type="ECO:0000313" key="12">
    <source>
        <dbReference type="Proteomes" id="UP000568158"/>
    </source>
</evidence>
<dbReference type="Pfam" id="PF08033">
    <property type="entry name" value="Sec23_BS"/>
    <property type="match status" value="1"/>
</dbReference>
<dbReference type="Pfam" id="PF04810">
    <property type="entry name" value="zf-Sec23_Sec24"/>
    <property type="match status" value="1"/>
</dbReference>
<evidence type="ECO:0000256" key="5">
    <source>
        <dbReference type="ARBA" id="ARBA00023034"/>
    </source>
</evidence>
<dbReference type="InterPro" id="IPR050550">
    <property type="entry name" value="SEC23_SEC24_subfamily"/>
</dbReference>
<feature type="compositionally biased region" description="Low complexity" evidence="6">
    <location>
        <begin position="256"/>
        <end position="266"/>
    </location>
</feature>
<dbReference type="GO" id="GO:0000139">
    <property type="term" value="C:Golgi membrane"/>
    <property type="evidence" value="ECO:0007669"/>
    <property type="project" value="UniProtKB-SubCell"/>
</dbReference>
<dbReference type="InterPro" id="IPR036175">
    <property type="entry name" value="Sec23/24_helical_dom_sf"/>
</dbReference>
<feature type="domain" description="Sec23/Sec24 beta-sandwich" evidence="10">
    <location>
        <begin position="639"/>
        <end position="725"/>
    </location>
</feature>
<dbReference type="InterPro" id="IPR006895">
    <property type="entry name" value="Znf_Sec23_Sec24"/>
</dbReference>
<dbReference type="SUPFAM" id="SSF82754">
    <property type="entry name" value="C-terminal, gelsolin-like domain of Sec23/24"/>
    <property type="match status" value="1"/>
</dbReference>
<dbReference type="InterPro" id="IPR029006">
    <property type="entry name" value="ADF-H/Gelsolin-like_dom_sf"/>
</dbReference>
<evidence type="ECO:0000259" key="9">
    <source>
        <dbReference type="Pfam" id="PF04815"/>
    </source>
</evidence>
<feature type="compositionally biased region" description="Low complexity" evidence="6">
    <location>
        <begin position="58"/>
        <end position="120"/>
    </location>
</feature>
<comment type="subcellular location">
    <subcellularLocation>
        <location evidence="1">Golgi apparatus membrane</location>
    </subcellularLocation>
</comment>
<comment type="caution">
    <text evidence="11">The sequence shown here is derived from an EMBL/GenBank/DDBJ whole genome shotgun (WGS) entry which is preliminary data.</text>
</comment>
<dbReference type="Pfam" id="PF04815">
    <property type="entry name" value="Sec23_helical"/>
    <property type="match status" value="1"/>
</dbReference>